<dbReference type="GO" id="GO:0005886">
    <property type="term" value="C:plasma membrane"/>
    <property type="evidence" value="ECO:0007669"/>
    <property type="project" value="UniProtKB-SubCell"/>
</dbReference>
<evidence type="ECO:0000256" key="3">
    <source>
        <dbReference type="ARBA" id="ARBA00022553"/>
    </source>
</evidence>
<keyword evidence="6 9" id="KW-1133">Transmembrane helix</keyword>
<evidence type="ECO:0000256" key="1">
    <source>
        <dbReference type="ARBA" id="ARBA00004251"/>
    </source>
</evidence>
<keyword evidence="7 9" id="KW-0472">Membrane</keyword>
<dbReference type="InterPro" id="IPR042944">
    <property type="entry name" value="Collectrin"/>
</dbReference>
<name>A0A4W3HYM5_CALMI</name>
<keyword evidence="4 9" id="KW-0812">Transmembrane</keyword>
<dbReference type="FunCoup" id="A0A4W3HYM5">
    <property type="interactions" value="1"/>
</dbReference>
<evidence type="ECO:0000313" key="12">
    <source>
        <dbReference type="Ensembl" id="ENSCMIP00000022619.1"/>
    </source>
</evidence>
<reference evidence="13" key="1">
    <citation type="journal article" date="2006" name="Science">
        <title>Ancient noncoding elements conserved in the human genome.</title>
        <authorList>
            <person name="Venkatesh B."/>
            <person name="Kirkness E.F."/>
            <person name="Loh Y.H."/>
            <person name="Halpern A.L."/>
            <person name="Lee A.P."/>
            <person name="Johnson J."/>
            <person name="Dandona N."/>
            <person name="Viswanathan L.D."/>
            <person name="Tay A."/>
            <person name="Venter J.C."/>
            <person name="Strausberg R.L."/>
            <person name="Brenner S."/>
        </authorList>
    </citation>
    <scope>NUCLEOTIDE SEQUENCE [LARGE SCALE GENOMIC DNA]</scope>
</reference>
<dbReference type="InterPro" id="IPR031588">
    <property type="entry name" value="Collectrin_dom"/>
</dbReference>
<sequence>MWSGIFLVAFGLFTAAELRSTTTHKLCDATSPYARKVRISLKAALGDNAYPWDDSEEFYFQATVAYGMRKFTNRSFSVDDVHICEETVRISFYFMVTGPENVSNPVPRIQVDEAIKMVRGRFNDAFSLDDSTLEFVGIKPTLPTVSEPPVTVWLIVFGIVIGLVLVAFIALMVTGHREKMKKGKVQEEDENEEIEDKTLKGTENGVYCTVLDSNDGLKNEAFCLDDDKLTQL</sequence>
<dbReference type="GeneTree" id="ENSGT00940000160862"/>
<evidence type="ECO:0000256" key="5">
    <source>
        <dbReference type="ARBA" id="ARBA00022729"/>
    </source>
</evidence>
<reference evidence="12" key="5">
    <citation type="submission" date="2025-09" db="UniProtKB">
        <authorList>
            <consortium name="Ensembl"/>
        </authorList>
    </citation>
    <scope>IDENTIFICATION</scope>
</reference>
<evidence type="ECO:0000256" key="10">
    <source>
        <dbReference type="SAM" id="SignalP"/>
    </source>
</evidence>
<evidence type="ECO:0000259" key="11">
    <source>
        <dbReference type="PROSITE" id="PS52010"/>
    </source>
</evidence>
<dbReference type="STRING" id="7868.ENSCMIP00000022619"/>
<evidence type="ECO:0000256" key="9">
    <source>
        <dbReference type="SAM" id="Phobius"/>
    </source>
</evidence>
<protein>
    <recommendedName>
        <fullName evidence="11">Collectrin-like domain-containing protein</fullName>
    </recommendedName>
</protein>
<gene>
    <name evidence="12" type="primary">cltrn</name>
</gene>
<dbReference type="GO" id="GO:0051957">
    <property type="term" value="P:positive regulation of amino acid transport"/>
    <property type="evidence" value="ECO:0007669"/>
    <property type="project" value="TreeGrafter"/>
</dbReference>
<proteinExistence type="predicted"/>
<evidence type="ECO:0000256" key="8">
    <source>
        <dbReference type="ARBA" id="ARBA00023180"/>
    </source>
</evidence>
<dbReference type="GO" id="GO:0070062">
    <property type="term" value="C:extracellular exosome"/>
    <property type="evidence" value="ECO:0007669"/>
    <property type="project" value="TreeGrafter"/>
</dbReference>
<reference evidence="13" key="2">
    <citation type="journal article" date="2007" name="PLoS Biol.">
        <title>Survey sequencing and comparative analysis of the elephant shark (Callorhinchus milii) genome.</title>
        <authorList>
            <person name="Venkatesh B."/>
            <person name="Kirkness E.F."/>
            <person name="Loh Y.H."/>
            <person name="Halpern A.L."/>
            <person name="Lee A.P."/>
            <person name="Johnson J."/>
            <person name="Dandona N."/>
            <person name="Viswanathan L.D."/>
            <person name="Tay A."/>
            <person name="Venter J.C."/>
            <person name="Strausberg R.L."/>
            <person name="Brenner S."/>
        </authorList>
    </citation>
    <scope>NUCLEOTIDE SEQUENCE [LARGE SCALE GENOMIC DNA]</scope>
</reference>
<feature type="transmembrane region" description="Helical" evidence="9">
    <location>
        <begin position="150"/>
        <end position="174"/>
    </location>
</feature>
<dbReference type="Ensembl" id="ENSCMIT00000023007.1">
    <property type="protein sequence ID" value="ENSCMIP00000022619.1"/>
    <property type="gene ID" value="ENSCMIG00000010175.1"/>
</dbReference>
<dbReference type="PROSITE" id="PS52010">
    <property type="entry name" value="COLLECTRIN_LIKE"/>
    <property type="match status" value="1"/>
</dbReference>
<feature type="domain" description="Collectrin-like" evidence="11">
    <location>
        <begin position="31"/>
        <end position="232"/>
    </location>
</feature>
<feature type="chain" id="PRO_5021457464" description="Collectrin-like domain-containing protein" evidence="10">
    <location>
        <begin position="19"/>
        <end position="232"/>
    </location>
</feature>
<keyword evidence="8" id="KW-0325">Glycoprotein</keyword>
<comment type="subcellular location">
    <subcellularLocation>
        <location evidence="1">Cell membrane</location>
        <topology evidence="1">Single-pass type I membrane protein</topology>
    </subcellularLocation>
</comment>
<keyword evidence="3" id="KW-0597">Phosphoprotein</keyword>
<keyword evidence="13" id="KW-1185">Reference proteome</keyword>
<reference evidence="12" key="4">
    <citation type="submission" date="2025-08" db="UniProtKB">
        <authorList>
            <consortium name="Ensembl"/>
        </authorList>
    </citation>
    <scope>IDENTIFICATION</scope>
</reference>
<dbReference type="Pfam" id="PF16959">
    <property type="entry name" value="Collectrin"/>
    <property type="match status" value="1"/>
</dbReference>
<dbReference type="AlphaFoldDB" id="A0A4W3HYM5"/>
<evidence type="ECO:0000256" key="2">
    <source>
        <dbReference type="ARBA" id="ARBA00022475"/>
    </source>
</evidence>
<keyword evidence="5 10" id="KW-0732">Signal</keyword>
<evidence type="ECO:0000313" key="13">
    <source>
        <dbReference type="Proteomes" id="UP000314986"/>
    </source>
</evidence>
<dbReference type="InParanoid" id="A0A4W3HYM5"/>
<feature type="signal peptide" evidence="10">
    <location>
        <begin position="1"/>
        <end position="18"/>
    </location>
</feature>
<keyword evidence="2" id="KW-1003">Cell membrane</keyword>
<dbReference type="PANTHER" id="PTHR46884">
    <property type="entry name" value="COLLECTRIN"/>
    <property type="match status" value="1"/>
</dbReference>
<reference evidence="13" key="3">
    <citation type="journal article" date="2014" name="Nature">
        <title>Elephant shark genome provides unique insights into gnathostome evolution.</title>
        <authorList>
            <consortium name="International Elephant Shark Genome Sequencing Consortium"/>
            <person name="Venkatesh B."/>
            <person name="Lee A.P."/>
            <person name="Ravi V."/>
            <person name="Maurya A.K."/>
            <person name="Lian M.M."/>
            <person name="Swann J.B."/>
            <person name="Ohta Y."/>
            <person name="Flajnik M.F."/>
            <person name="Sutoh Y."/>
            <person name="Kasahara M."/>
            <person name="Hoon S."/>
            <person name="Gangu V."/>
            <person name="Roy S.W."/>
            <person name="Irimia M."/>
            <person name="Korzh V."/>
            <person name="Kondrychyn I."/>
            <person name="Lim Z.W."/>
            <person name="Tay B.H."/>
            <person name="Tohari S."/>
            <person name="Kong K.W."/>
            <person name="Ho S."/>
            <person name="Lorente-Galdos B."/>
            <person name="Quilez J."/>
            <person name="Marques-Bonet T."/>
            <person name="Raney B.J."/>
            <person name="Ingham P.W."/>
            <person name="Tay A."/>
            <person name="Hillier L.W."/>
            <person name="Minx P."/>
            <person name="Boehm T."/>
            <person name="Wilson R.K."/>
            <person name="Brenner S."/>
            <person name="Warren W.C."/>
        </authorList>
    </citation>
    <scope>NUCLEOTIDE SEQUENCE [LARGE SCALE GENOMIC DNA]</scope>
</reference>
<evidence type="ECO:0000256" key="7">
    <source>
        <dbReference type="ARBA" id="ARBA00023136"/>
    </source>
</evidence>
<dbReference type="OMA" id="AYEWNES"/>
<organism evidence="12 13">
    <name type="scientific">Callorhinchus milii</name>
    <name type="common">Ghost shark</name>
    <dbReference type="NCBI Taxonomy" id="7868"/>
    <lineage>
        <taxon>Eukaryota</taxon>
        <taxon>Metazoa</taxon>
        <taxon>Chordata</taxon>
        <taxon>Craniata</taxon>
        <taxon>Vertebrata</taxon>
        <taxon>Chondrichthyes</taxon>
        <taxon>Holocephali</taxon>
        <taxon>Chimaeriformes</taxon>
        <taxon>Callorhinchidae</taxon>
        <taxon>Callorhinchus</taxon>
    </lineage>
</organism>
<accession>A0A4W3HYM5</accession>
<dbReference type="Proteomes" id="UP000314986">
    <property type="component" value="Unassembled WGS sequence"/>
</dbReference>
<dbReference type="PANTHER" id="PTHR46884:SF1">
    <property type="entry name" value="COLLECTRIN"/>
    <property type="match status" value="1"/>
</dbReference>
<evidence type="ECO:0000256" key="6">
    <source>
        <dbReference type="ARBA" id="ARBA00022989"/>
    </source>
</evidence>
<evidence type="ECO:0000256" key="4">
    <source>
        <dbReference type="ARBA" id="ARBA00022692"/>
    </source>
</evidence>